<protein>
    <submittedName>
        <fullName evidence="1">Bardet-Biedl syndrome 10 protein</fullName>
    </submittedName>
</protein>
<dbReference type="PANTHER" id="PTHR14667">
    <property type="entry name" value="BARDET-BIEDL SYNDROME 10 PROTEIN"/>
    <property type="match status" value="1"/>
</dbReference>
<evidence type="ECO:0000313" key="2">
    <source>
        <dbReference type="Proteomes" id="UP000027135"/>
    </source>
</evidence>
<dbReference type="GO" id="GO:0051131">
    <property type="term" value="P:chaperone-mediated protein complex assembly"/>
    <property type="evidence" value="ECO:0007669"/>
    <property type="project" value="InterPro"/>
</dbReference>
<accession>A0A067RGI3</accession>
<dbReference type="InParanoid" id="A0A067RGI3"/>
<dbReference type="Proteomes" id="UP000027135">
    <property type="component" value="Unassembled WGS sequence"/>
</dbReference>
<dbReference type="PANTHER" id="PTHR14667:SF2">
    <property type="entry name" value="BARDET-BIEDL SYNDROME 10 PROTEIN"/>
    <property type="match status" value="1"/>
</dbReference>
<name>A0A067RGI3_ZOONE</name>
<keyword evidence="2" id="KW-1185">Reference proteome</keyword>
<dbReference type="InterPro" id="IPR027413">
    <property type="entry name" value="GROEL-like_equatorial_sf"/>
</dbReference>
<organism evidence="1 2">
    <name type="scientific">Zootermopsis nevadensis</name>
    <name type="common">Dampwood termite</name>
    <dbReference type="NCBI Taxonomy" id="136037"/>
    <lineage>
        <taxon>Eukaryota</taxon>
        <taxon>Metazoa</taxon>
        <taxon>Ecdysozoa</taxon>
        <taxon>Arthropoda</taxon>
        <taxon>Hexapoda</taxon>
        <taxon>Insecta</taxon>
        <taxon>Pterygota</taxon>
        <taxon>Neoptera</taxon>
        <taxon>Polyneoptera</taxon>
        <taxon>Dictyoptera</taxon>
        <taxon>Blattodea</taxon>
        <taxon>Blattoidea</taxon>
        <taxon>Termitoidae</taxon>
        <taxon>Termopsidae</taxon>
        <taxon>Zootermopsis</taxon>
    </lineage>
</organism>
<proteinExistence type="predicted"/>
<dbReference type="SUPFAM" id="SSF48592">
    <property type="entry name" value="GroEL equatorial domain-like"/>
    <property type="match status" value="1"/>
</dbReference>
<dbReference type="AlphaFoldDB" id="A0A067RGI3"/>
<dbReference type="STRING" id="136037.A0A067RGI3"/>
<reference evidence="1 2" key="1">
    <citation type="journal article" date="2014" name="Nat. Commun.">
        <title>Molecular traces of alternative social organization in a termite genome.</title>
        <authorList>
            <person name="Terrapon N."/>
            <person name="Li C."/>
            <person name="Robertson H.M."/>
            <person name="Ji L."/>
            <person name="Meng X."/>
            <person name="Booth W."/>
            <person name="Chen Z."/>
            <person name="Childers C.P."/>
            <person name="Glastad K.M."/>
            <person name="Gokhale K."/>
            <person name="Gowin J."/>
            <person name="Gronenberg W."/>
            <person name="Hermansen R.A."/>
            <person name="Hu H."/>
            <person name="Hunt B.G."/>
            <person name="Huylmans A.K."/>
            <person name="Khalil S.M."/>
            <person name="Mitchell R.D."/>
            <person name="Munoz-Torres M.C."/>
            <person name="Mustard J.A."/>
            <person name="Pan H."/>
            <person name="Reese J.T."/>
            <person name="Scharf M.E."/>
            <person name="Sun F."/>
            <person name="Vogel H."/>
            <person name="Xiao J."/>
            <person name="Yang W."/>
            <person name="Yang Z."/>
            <person name="Yang Z."/>
            <person name="Zhou J."/>
            <person name="Zhu J."/>
            <person name="Brent C.S."/>
            <person name="Elsik C.G."/>
            <person name="Goodisman M.A."/>
            <person name="Liberles D.A."/>
            <person name="Roe R.M."/>
            <person name="Vargo E.L."/>
            <person name="Vilcinskas A."/>
            <person name="Wang J."/>
            <person name="Bornberg-Bauer E."/>
            <person name="Korb J."/>
            <person name="Zhang G."/>
            <person name="Liebig J."/>
        </authorList>
    </citation>
    <scope>NUCLEOTIDE SEQUENCE [LARGE SCALE GENOMIC DNA]</scope>
    <source>
        <tissue evidence="1">Whole organism</tissue>
    </source>
</reference>
<dbReference type="InterPro" id="IPR002423">
    <property type="entry name" value="Cpn60/GroEL/TCP-1"/>
</dbReference>
<evidence type="ECO:0000313" key="1">
    <source>
        <dbReference type="EMBL" id="KDR19339.1"/>
    </source>
</evidence>
<dbReference type="EMBL" id="KK852654">
    <property type="protein sequence ID" value="KDR19339.1"/>
    <property type="molecule type" value="Genomic_DNA"/>
</dbReference>
<dbReference type="InterPro" id="IPR042619">
    <property type="entry name" value="BBS10"/>
</dbReference>
<dbReference type="GO" id="GO:0005524">
    <property type="term" value="F:ATP binding"/>
    <property type="evidence" value="ECO:0007669"/>
    <property type="project" value="InterPro"/>
</dbReference>
<dbReference type="Gene3D" id="1.10.560.10">
    <property type="entry name" value="GroEL-like equatorial domain"/>
    <property type="match status" value="1"/>
</dbReference>
<gene>
    <name evidence="1" type="ORF">L798_06846</name>
</gene>
<sequence length="551" mass="61230">MDLHTVSSAEELEQLVAIAFGPEGRAVMVQQPTGQFNITRSGYSILMSVYPEPDPKKPAQRILIDSARRVLESLGDGVKSFIIMTSSLLKYCESLDNPVRVARQVGALGMQLNVFHSQRAELPVVTDSVLKERIVCFETVVHTFFSTRFPAPVSNTLSLLLCQWILSNMGNTLELKMQSYSQHTLQNLLKDFSMLCQYKSGGSRPVSESCIQQGYRVYQPAVNLTVSGPCAIQFLMLGDSDCPDSGCFDDIDIQSEVERFLLSLERQGCEDEKILLVTSAVLSDLTLFRLRRLNIAILQGVLPEEVSYIYSALFHFQQGDLKRTIINVKPEVDCTWLEIPNIYQLFLHAPTLELRAEYACSCQSAIRLCIAAASHAVMTDFRPCVMRAGGCFERILEMHLAFKCGKSLHDPLACREANRVELLEWHKQYQVLSDKNSQSIATGSDTCRKKSGSQVKHFCEVAVNSIVCCTTDHVLCSLSEACVGLDEDVVGAIVKALLAIRRRLPHPDKMTQSSALEPVGMKLCILQHSLCTAASLLKVCGILQTRKKLPP</sequence>
<dbReference type="Pfam" id="PF00118">
    <property type="entry name" value="Cpn60_TCP1"/>
    <property type="match status" value="1"/>
</dbReference>